<reference evidence="6 7" key="2">
    <citation type="journal article" date="2012" name="Open Biol.">
        <title>Characteristics of nucleosomes and linker DNA regions on the genome of the basidiomycete Mixia osmundae revealed by mono- and dinucleosome mapping.</title>
        <authorList>
            <person name="Nishida H."/>
            <person name="Kondo S."/>
            <person name="Matsumoto T."/>
            <person name="Suzuki Y."/>
            <person name="Yoshikawa H."/>
            <person name="Taylor T.D."/>
            <person name="Sugiyama J."/>
        </authorList>
    </citation>
    <scope>NUCLEOTIDE SEQUENCE [LARGE SCALE GENOMIC DNA]</scope>
    <source>
        <strain evidence="7">CBS 9802 / IAM 14324 / JCM 22182 / KY 12970</strain>
    </source>
</reference>
<keyword evidence="3 4" id="KW-0687">Ribonucleoprotein</keyword>
<dbReference type="InterPro" id="IPR018256">
    <property type="entry name" value="Ribosomal_eL13_CS"/>
</dbReference>
<dbReference type="PANTHER" id="PTHR11722">
    <property type="entry name" value="60S RIBOSOMAL PROTEIN L13"/>
    <property type="match status" value="1"/>
</dbReference>
<dbReference type="PANTHER" id="PTHR11722:SF0">
    <property type="entry name" value="LARGE RIBOSOMAL SUBUNIT PROTEIN EL13"/>
    <property type="match status" value="1"/>
</dbReference>
<evidence type="ECO:0000313" key="7">
    <source>
        <dbReference type="Proteomes" id="UP000009131"/>
    </source>
</evidence>
<evidence type="ECO:0000256" key="1">
    <source>
        <dbReference type="ARBA" id="ARBA00005640"/>
    </source>
</evidence>
<dbReference type="GO" id="GO:0003735">
    <property type="term" value="F:structural constituent of ribosome"/>
    <property type="evidence" value="ECO:0007669"/>
    <property type="project" value="InterPro"/>
</dbReference>
<gene>
    <name evidence="6" type="primary">Mo00249</name>
    <name evidence="6" type="ORF">E5Q_00249</name>
</gene>
<feature type="compositionally biased region" description="Basic residues" evidence="5">
    <location>
        <begin position="204"/>
        <end position="215"/>
    </location>
</feature>
<feature type="region of interest" description="Disordered" evidence="5">
    <location>
        <begin position="192"/>
        <end position="220"/>
    </location>
</feature>
<dbReference type="InterPro" id="IPR001380">
    <property type="entry name" value="Ribosomal_eL13"/>
</dbReference>
<proteinExistence type="inferred from homology"/>
<evidence type="ECO:0000256" key="5">
    <source>
        <dbReference type="SAM" id="MobiDB-lite"/>
    </source>
</evidence>
<protein>
    <recommendedName>
        <fullName evidence="4">60S ribosomal protein L13</fullName>
    </recommendedName>
</protein>
<dbReference type="GO" id="GO:0006412">
    <property type="term" value="P:translation"/>
    <property type="evidence" value="ECO:0007669"/>
    <property type="project" value="InterPro"/>
</dbReference>
<dbReference type="GO" id="GO:0003723">
    <property type="term" value="F:RNA binding"/>
    <property type="evidence" value="ECO:0007669"/>
    <property type="project" value="TreeGrafter"/>
</dbReference>
<dbReference type="OrthoDB" id="10264538at2759"/>
<dbReference type="STRING" id="764103.G7DSP5"/>
<feature type="region of interest" description="Disordered" evidence="5">
    <location>
        <begin position="234"/>
        <end position="256"/>
    </location>
</feature>
<dbReference type="PROSITE" id="PS01104">
    <property type="entry name" value="RIBOSOMAL_L13E"/>
    <property type="match status" value="1"/>
</dbReference>
<dbReference type="Pfam" id="PF01294">
    <property type="entry name" value="Ribosomal_L13e"/>
    <property type="match status" value="1"/>
</dbReference>
<evidence type="ECO:0000256" key="2">
    <source>
        <dbReference type="ARBA" id="ARBA00022980"/>
    </source>
</evidence>
<comment type="similarity">
    <text evidence="1 4">Belongs to the eukaryotic ribosomal protein eL13 family.</text>
</comment>
<comment type="caution">
    <text evidence="6">The sequence shown here is derived from an EMBL/GenBank/DDBJ whole genome shotgun (WGS) entry which is preliminary data.</text>
</comment>
<evidence type="ECO:0000256" key="4">
    <source>
        <dbReference type="RuleBase" id="RU000572"/>
    </source>
</evidence>
<dbReference type="HAMAP" id="MF_00499">
    <property type="entry name" value="Ribosomal_eL13"/>
    <property type="match status" value="1"/>
</dbReference>
<name>G7DSP5_MIXOS</name>
<dbReference type="GO" id="GO:0022625">
    <property type="term" value="C:cytosolic large ribosomal subunit"/>
    <property type="evidence" value="ECO:0007669"/>
    <property type="project" value="TreeGrafter"/>
</dbReference>
<dbReference type="InParanoid" id="G7DSP5"/>
<accession>G7DSP5</accession>
<keyword evidence="7" id="KW-1185">Reference proteome</keyword>
<reference evidence="6 7" key="1">
    <citation type="journal article" date="2011" name="J. Gen. Appl. Microbiol.">
        <title>Draft genome sequencing of the enigmatic basidiomycete Mixia osmundae.</title>
        <authorList>
            <person name="Nishida H."/>
            <person name="Nagatsuka Y."/>
            <person name="Sugiyama J."/>
        </authorList>
    </citation>
    <scope>NUCLEOTIDE SEQUENCE [LARGE SCALE GENOMIC DNA]</scope>
    <source>
        <strain evidence="7">CBS 9802 / IAM 14324 / JCM 22182 / KY 12970</strain>
    </source>
</reference>
<evidence type="ECO:0000313" key="6">
    <source>
        <dbReference type="EMBL" id="GAA93605.1"/>
    </source>
</evidence>
<dbReference type="AlphaFoldDB" id="G7DSP5"/>
<feature type="compositionally biased region" description="Basic and acidic residues" evidence="5">
    <location>
        <begin position="246"/>
        <end position="256"/>
    </location>
</feature>
<dbReference type="EMBL" id="BABT02000007">
    <property type="protein sequence ID" value="GAA93605.1"/>
    <property type="molecule type" value="Genomic_DNA"/>
</dbReference>
<dbReference type="Proteomes" id="UP000009131">
    <property type="component" value="Unassembled WGS sequence"/>
</dbReference>
<dbReference type="eggNOG" id="KOG3295">
    <property type="taxonomic scope" value="Eukaryota"/>
</dbReference>
<keyword evidence="2 4" id="KW-0689">Ribosomal protein</keyword>
<feature type="compositionally biased region" description="Low complexity" evidence="5">
    <location>
        <begin position="194"/>
        <end position="203"/>
    </location>
</feature>
<organism evidence="6 7">
    <name type="scientific">Mixia osmundae (strain CBS 9802 / IAM 14324 / JCM 22182 / KY 12970)</name>
    <dbReference type="NCBI Taxonomy" id="764103"/>
    <lineage>
        <taxon>Eukaryota</taxon>
        <taxon>Fungi</taxon>
        <taxon>Dikarya</taxon>
        <taxon>Basidiomycota</taxon>
        <taxon>Pucciniomycotina</taxon>
        <taxon>Mixiomycetes</taxon>
        <taxon>Mixiales</taxon>
        <taxon>Mixiaceae</taxon>
        <taxon>Mixia</taxon>
    </lineage>
</organism>
<evidence type="ECO:0000256" key="3">
    <source>
        <dbReference type="ARBA" id="ARBA00023274"/>
    </source>
</evidence>
<dbReference type="HOGENOM" id="CLU_1086192_0_0_1"/>
<sequence>MGFRHNNVLHGNHFRKDWQERVRTWFDQAGRKHSRRAARKEKAAKTAPRPLQLLRPAVRCTTVRYNMRIRQGRGFSLEELKTAGVNRKEALSIGIPVDHRRRNRSEESLKRNVERLTAYKERLIVLPRKHSGKKAKKVEKPSIVCFSREARAILRRSYLCHPALPQRSHEPSPARRRNSMLTRPFAMLALPSASQARSQLVQQRRQRRTRPRRNSRLATGSIYAHPVTLVPCKAGARQRAQAHSQQDLDRQRRPRY</sequence>